<feature type="compositionally biased region" description="Low complexity" evidence="1">
    <location>
        <begin position="291"/>
        <end position="307"/>
    </location>
</feature>
<sequence length="457" mass="47839">MKRWAGNHTKAVGTSRFGKRLRKETGTLVERPTPGLSLAEIVDAVGALPEESVLRIAAGLAVALSGLHRTGLAHGNIQLASVLLTRSGPRLADSDADRALGTGDSARPPGQTGRPYEPSADMVALGLLLVTAYTGRAGSGEPDISTLPVRLRQVVAVCLADEPGDPPTTVRLLDAIGPLVPAPRTWPPEVDELIARRQVDSPQLTAGAEALTSTPVDAPPVRADLTDTTPPPVPPTGTESLPPRRTWPRRAALLGAVAVVSSIVTALVITVPHHDSDPDTDIAEAPPSIQPTTSEPTRETPPSEAPRQPAPDPEQNQDEDRSQDEDQVTEQETAADQEPTSATTRQTRQPGAIADCQGKPLSEPTMLLVACGDGAATLLDMTWTAWGEPSATARGVLAEVVCEPSCANGHEVRVPATVTVSGLVGGRYTLMDVSAPTSPVSPFAHYTLDAMGPTRRS</sequence>
<feature type="region of interest" description="Disordered" evidence="1">
    <location>
        <begin position="208"/>
        <end position="245"/>
    </location>
</feature>
<dbReference type="Proteomes" id="UP001523219">
    <property type="component" value="Unassembled WGS sequence"/>
</dbReference>
<feature type="domain" description="Protein kinase" evidence="2">
    <location>
        <begin position="1"/>
        <end position="221"/>
    </location>
</feature>
<evidence type="ECO:0000313" key="3">
    <source>
        <dbReference type="EMBL" id="MCN9242153.1"/>
    </source>
</evidence>
<feature type="compositionally biased region" description="Acidic residues" evidence="1">
    <location>
        <begin position="315"/>
        <end position="335"/>
    </location>
</feature>
<evidence type="ECO:0000259" key="2">
    <source>
        <dbReference type="PROSITE" id="PS50011"/>
    </source>
</evidence>
<dbReference type="InterPro" id="IPR000719">
    <property type="entry name" value="Prot_kinase_dom"/>
</dbReference>
<accession>A0ABT0ZEZ0</accession>
<evidence type="ECO:0000256" key="1">
    <source>
        <dbReference type="SAM" id="MobiDB-lite"/>
    </source>
</evidence>
<feature type="compositionally biased region" description="Polar residues" evidence="1">
    <location>
        <begin position="336"/>
        <end position="349"/>
    </location>
</feature>
<dbReference type="PROSITE" id="PS50011">
    <property type="entry name" value="PROTEIN_KINASE_DOM"/>
    <property type="match status" value="1"/>
</dbReference>
<reference evidence="3 4" key="1">
    <citation type="submission" date="2022-05" db="EMBL/GenBank/DDBJ databases">
        <title>Streptomyces sp. nov. RY43-2 isolated from soil of a peat swamp forest.</title>
        <authorList>
            <person name="Kanchanasin P."/>
            <person name="Tanasupawat S."/>
            <person name="Phongsopitanun W."/>
        </authorList>
    </citation>
    <scope>NUCLEOTIDE SEQUENCE [LARGE SCALE GENOMIC DNA]</scope>
    <source>
        <strain evidence="3 4">RY43-2</strain>
    </source>
</reference>
<comment type="caution">
    <text evidence="3">The sequence shown here is derived from an EMBL/GenBank/DDBJ whole genome shotgun (WGS) entry which is preliminary data.</text>
</comment>
<dbReference type="RefSeq" id="WP_252425448.1">
    <property type="nucleotide sequence ID" value="NZ_JAMWMR010000011.1"/>
</dbReference>
<dbReference type="InterPro" id="IPR011009">
    <property type="entry name" value="Kinase-like_dom_sf"/>
</dbReference>
<dbReference type="SUPFAM" id="SSF56112">
    <property type="entry name" value="Protein kinase-like (PK-like)"/>
    <property type="match status" value="1"/>
</dbReference>
<organism evidence="3 4">
    <name type="scientific">Streptomyces macrolidinus</name>
    <dbReference type="NCBI Taxonomy" id="2952607"/>
    <lineage>
        <taxon>Bacteria</taxon>
        <taxon>Bacillati</taxon>
        <taxon>Actinomycetota</taxon>
        <taxon>Actinomycetes</taxon>
        <taxon>Kitasatosporales</taxon>
        <taxon>Streptomycetaceae</taxon>
        <taxon>Streptomyces</taxon>
    </lineage>
</organism>
<gene>
    <name evidence="3" type="ORF">NGF19_15370</name>
</gene>
<feature type="region of interest" description="Disordered" evidence="1">
    <location>
        <begin position="274"/>
        <end position="359"/>
    </location>
</feature>
<evidence type="ECO:0000313" key="4">
    <source>
        <dbReference type="Proteomes" id="UP001523219"/>
    </source>
</evidence>
<dbReference type="EMBL" id="JAMWMR010000011">
    <property type="protein sequence ID" value="MCN9242153.1"/>
    <property type="molecule type" value="Genomic_DNA"/>
</dbReference>
<dbReference type="Gene3D" id="1.10.510.10">
    <property type="entry name" value="Transferase(Phosphotransferase) domain 1"/>
    <property type="match status" value="1"/>
</dbReference>
<name>A0ABT0ZEZ0_9ACTN</name>
<proteinExistence type="predicted"/>
<keyword evidence="4" id="KW-1185">Reference proteome</keyword>
<protein>
    <recommendedName>
        <fullName evidence="2">Protein kinase domain-containing protein</fullName>
    </recommendedName>
</protein>
<feature type="region of interest" description="Disordered" evidence="1">
    <location>
        <begin position="93"/>
        <end position="118"/>
    </location>
</feature>
<feature type="region of interest" description="Disordered" evidence="1">
    <location>
        <begin position="1"/>
        <end position="28"/>
    </location>
</feature>